<evidence type="ECO:0000313" key="3">
    <source>
        <dbReference type="Proteomes" id="UP000815677"/>
    </source>
</evidence>
<organism evidence="2 3">
    <name type="scientific">Mycena chlorophos</name>
    <name type="common">Agaric fungus</name>
    <name type="synonym">Agaricus chlorophos</name>
    <dbReference type="NCBI Taxonomy" id="658473"/>
    <lineage>
        <taxon>Eukaryota</taxon>
        <taxon>Fungi</taxon>
        <taxon>Dikarya</taxon>
        <taxon>Basidiomycota</taxon>
        <taxon>Agaricomycotina</taxon>
        <taxon>Agaricomycetes</taxon>
        <taxon>Agaricomycetidae</taxon>
        <taxon>Agaricales</taxon>
        <taxon>Marasmiineae</taxon>
        <taxon>Mycenaceae</taxon>
        <taxon>Mycena</taxon>
    </lineage>
</organism>
<feature type="region of interest" description="Disordered" evidence="1">
    <location>
        <begin position="77"/>
        <end position="103"/>
    </location>
</feature>
<evidence type="ECO:0000313" key="2">
    <source>
        <dbReference type="EMBL" id="GAT46662.1"/>
    </source>
</evidence>
<dbReference type="Proteomes" id="UP000815677">
    <property type="component" value="Unassembled WGS sequence"/>
</dbReference>
<keyword evidence="3" id="KW-1185">Reference proteome</keyword>
<evidence type="ECO:0000256" key="1">
    <source>
        <dbReference type="SAM" id="MobiDB-lite"/>
    </source>
</evidence>
<dbReference type="EMBL" id="DF842682">
    <property type="protein sequence ID" value="GAT46662.1"/>
    <property type="molecule type" value="Genomic_DNA"/>
</dbReference>
<name>A0ABQ0L6M4_MYCCL</name>
<gene>
    <name evidence="2" type="ORF">MCHLO_04163</name>
</gene>
<reference evidence="2" key="1">
    <citation type="submission" date="2014-09" db="EMBL/GenBank/DDBJ databases">
        <title>Genome sequence of the luminous mushroom Mycena chlorophos for searching fungal bioluminescence genes.</title>
        <authorList>
            <person name="Tanaka Y."/>
            <person name="Kasuga D."/>
            <person name="Oba Y."/>
            <person name="Hase S."/>
            <person name="Sato K."/>
            <person name="Oba Y."/>
            <person name="Sakakibara Y."/>
        </authorList>
    </citation>
    <scope>NUCLEOTIDE SEQUENCE</scope>
</reference>
<proteinExistence type="predicted"/>
<protein>
    <submittedName>
        <fullName evidence="2">Uncharacterized protein</fullName>
    </submittedName>
</protein>
<sequence>MCHPAATARERLFRDSRQLLSRLRTTQSGLFGTGVLVKHESSPAPSAAGAAPPRDVLLLPSTTLQLVLDPELPQHHGVLLPNPAHRENRPFQPPHATLQQNYA</sequence>
<accession>A0ABQ0L6M4</accession>